<evidence type="ECO:0000256" key="4">
    <source>
        <dbReference type="ARBA" id="ARBA00022723"/>
    </source>
</evidence>
<dbReference type="GO" id="GO:0000287">
    <property type="term" value="F:magnesium ion binding"/>
    <property type="evidence" value="ECO:0007669"/>
    <property type="project" value="UniProtKB-UniRule"/>
</dbReference>
<evidence type="ECO:0000256" key="5">
    <source>
        <dbReference type="ARBA" id="ARBA00022801"/>
    </source>
</evidence>
<proteinExistence type="inferred from homology"/>
<dbReference type="FunFam" id="3.30.420.10:FF:000009">
    <property type="entry name" value="Ribonuclease T"/>
    <property type="match status" value="1"/>
</dbReference>
<name>A0A0K0XVJ6_9GAMM</name>
<evidence type="ECO:0000313" key="10">
    <source>
        <dbReference type="EMBL" id="AKS41657.1"/>
    </source>
</evidence>
<evidence type="ECO:0000259" key="9">
    <source>
        <dbReference type="SMART" id="SM00479"/>
    </source>
</evidence>
<dbReference type="EMBL" id="CP012154">
    <property type="protein sequence ID" value="AKS41657.1"/>
    <property type="molecule type" value="Genomic_DNA"/>
</dbReference>
<dbReference type="Pfam" id="PF00929">
    <property type="entry name" value="RNase_T"/>
    <property type="match status" value="1"/>
</dbReference>
<keyword evidence="11" id="KW-1185">Reference proteome</keyword>
<dbReference type="OrthoDB" id="9778264at2"/>
<dbReference type="GO" id="GO:0003676">
    <property type="term" value="F:nucleic acid binding"/>
    <property type="evidence" value="ECO:0007669"/>
    <property type="project" value="InterPro"/>
</dbReference>
<dbReference type="InterPro" id="IPR036397">
    <property type="entry name" value="RNaseH_sf"/>
</dbReference>
<comment type="similarity">
    <text evidence="8">Belongs to the RNase T family.</text>
</comment>
<evidence type="ECO:0000256" key="6">
    <source>
        <dbReference type="ARBA" id="ARBA00022839"/>
    </source>
</evidence>
<keyword evidence="6 8" id="KW-0269">Exonuclease</keyword>
<dbReference type="SUPFAM" id="SSF53098">
    <property type="entry name" value="Ribonuclease H-like"/>
    <property type="match status" value="1"/>
</dbReference>
<evidence type="ECO:0000256" key="8">
    <source>
        <dbReference type="HAMAP-Rule" id="MF_00157"/>
    </source>
</evidence>
<keyword evidence="7 8" id="KW-0460">Magnesium</keyword>
<accession>A0A0K0XVJ6</accession>
<gene>
    <name evidence="8" type="primary">rnt</name>
    <name evidence="10" type="ORF">WM2015_1284</name>
</gene>
<feature type="domain" description="Exonuclease" evidence="9">
    <location>
        <begin position="17"/>
        <end position="202"/>
    </location>
</feature>
<dbReference type="EC" id="3.1.13.-" evidence="8"/>
<comment type="subunit">
    <text evidence="1 8">Homodimer.</text>
</comment>
<dbReference type="Gene3D" id="3.30.420.10">
    <property type="entry name" value="Ribonuclease H-like superfamily/Ribonuclease H"/>
    <property type="match status" value="1"/>
</dbReference>
<dbReference type="GO" id="GO:0008408">
    <property type="term" value="F:3'-5' exonuclease activity"/>
    <property type="evidence" value="ECO:0007669"/>
    <property type="project" value="TreeGrafter"/>
</dbReference>
<feature type="binding site" evidence="8">
    <location>
        <position position="24"/>
    </location>
    <ligand>
        <name>Mg(2+)</name>
        <dbReference type="ChEBI" id="CHEBI:18420"/>
        <label>2</label>
        <note>catalytic</note>
    </ligand>
</feature>
<dbReference type="PANTHER" id="PTHR30231:SF2">
    <property type="entry name" value="RIBONUCLEASE T"/>
    <property type="match status" value="1"/>
</dbReference>
<evidence type="ECO:0000313" key="11">
    <source>
        <dbReference type="Proteomes" id="UP000066624"/>
    </source>
</evidence>
<dbReference type="CDD" id="cd06134">
    <property type="entry name" value="RNaseT"/>
    <property type="match status" value="1"/>
</dbReference>
<dbReference type="GO" id="GO:0045004">
    <property type="term" value="P:DNA replication proofreading"/>
    <property type="evidence" value="ECO:0007669"/>
    <property type="project" value="TreeGrafter"/>
</dbReference>
<dbReference type="NCBIfam" id="TIGR01298">
    <property type="entry name" value="RNaseT"/>
    <property type="match status" value="1"/>
</dbReference>
<dbReference type="STRING" id="1579979.WM2015_1284"/>
<dbReference type="Proteomes" id="UP000066624">
    <property type="component" value="Chromosome"/>
</dbReference>
<feature type="binding site" evidence="8">
    <location>
        <position position="22"/>
    </location>
    <ligand>
        <name>Mg(2+)</name>
        <dbReference type="ChEBI" id="CHEBI:18420"/>
        <label>1</label>
        <note>catalytic</note>
    </ligand>
</feature>
<feature type="active site" description="Proton donor/acceptor" evidence="8">
    <location>
        <position position="180"/>
    </location>
</feature>
<keyword evidence="4 8" id="KW-0479">Metal-binding</keyword>
<dbReference type="KEGG" id="wma:WM2015_1284"/>
<comment type="cofactor">
    <cofactor evidence="8">
        <name>Mg(2+)</name>
        <dbReference type="ChEBI" id="CHEBI:18420"/>
    </cofactor>
    <text evidence="8">Binds two Mg(2+) per subunit. The active form of the enzyme binds two Mg(2+) ions in its active site. The first Mg(2+) forms only one salt bridge with the protein.</text>
</comment>
<sequence length="207" mass="22996">MGARPIMQISQRFRGFLPVVVDVETGGFNPATDALLELAMCIIEMDEDGWLHPGEVKVRHLAPFEGANIEQAALEFNGIRPDHPLRPSISEEEGLRSLLKPVRQALRDTDCKRAVLVGHNAHFDLSFLNAAIERVGYKRNPFHPFSCFDTATLGGLAYGQTVLARAVDAAGLDWDSSQAHSAAYDTERTASLFCTIVNRWRHLQELE</sequence>
<dbReference type="SMART" id="SM00479">
    <property type="entry name" value="EXOIII"/>
    <property type="match status" value="1"/>
</dbReference>
<feature type="site" description="Important for substrate binding and specificity" evidence="8">
    <location>
        <position position="76"/>
    </location>
</feature>
<protein>
    <recommendedName>
        <fullName evidence="8">Ribonuclease T</fullName>
        <ecNumber evidence="8">3.1.13.-</ecNumber>
    </recommendedName>
    <alternativeName>
        <fullName evidence="8">Exoribonuclease T</fullName>
        <shortName evidence="8">RNase T</shortName>
    </alternativeName>
</protein>
<keyword evidence="3 8" id="KW-0540">Nuclease</keyword>
<evidence type="ECO:0000256" key="2">
    <source>
        <dbReference type="ARBA" id="ARBA00022694"/>
    </source>
</evidence>
<organism evidence="10 11">
    <name type="scientific">Wenzhouxiangella marina</name>
    <dbReference type="NCBI Taxonomy" id="1579979"/>
    <lineage>
        <taxon>Bacteria</taxon>
        <taxon>Pseudomonadati</taxon>
        <taxon>Pseudomonadota</taxon>
        <taxon>Gammaproteobacteria</taxon>
        <taxon>Chromatiales</taxon>
        <taxon>Wenzhouxiangellaceae</taxon>
        <taxon>Wenzhouxiangella</taxon>
    </lineage>
</organism>
<feature type="site" description="Important for substrate binding and specificity" evidence="8">
    <location>
        <position position="123"/>
    </location>
</feature>
<dbReference type="AlphaFoldDB" id="A0A0K0XVJ6"/>
<feature type="site" description="Important for substrate binding and specificity" evidence="8">
    <location>
        <position position="28"/>
    </location>
</feature>
<dbReference type="GO" id="GO:0005829">
    <property type="term" value="C:cytosol"/>
    <property type="evidence" value="ECO:0007669"/>
    <property type="project" value="TreeGrafter"/>
</dbReference>
<evidence type="ECO:0000256" key="7">
    <source>
        <dbReference type="ARBA" id="ARBA00022842"/>
    </source>
</evidence>
<feature type="binding site" evidence="8">
    <location>
        <position position="185"/>
    </location>
    <ligand>
        <name>Mg(2+)</name>
        <dbReference type="ChEBI" id="CHEBI:18420"/>
        <label>2</label>
        <note>catalytic</note>
    </ligand>
</feature>
<dbReference type="HAMAP" id="MF_00157">
    <property type="entry name" value="RNase_T"/>
    <property type="match status" value="1"/>
</dbReference>
<feature type="site" description="Important for substrate binding and specificity" evidence="8">
    <location>
        <position position="145"/>
    </location>
</feature>
<feature type="binding site" evidence="8">
    <location>
        <position position="22"/>
    </location>
    <ligand>
        <name>Mg(2+)</name>
        <dbReference type="ChEBI" id="CHEBI:18420"/>
        <label>2</label>
        <note>catalytic</note>
    </ligand>
</feature>
<dbReference type="PATRIC" id="fig|1579979.3.peg.1317"/>
<dbReference type="InterPro" id="IPR012337">
    <property type="entry name" value="RNaseH-like_sf"/>
</dbReference>
<dbReference type="GO" id="GO:0008033">
    <property type="term" value="P:tRNA processing"/>
    <property type="evidence" value="ECO:0007669"/>
    <property type="project" value="UniProtKB-KW"/>
</dbReference>
<dbReference type="InterPro" id="IPR005987">
    <property type="entry name" value="RNase_T"/>
</dbReference>
<dbReference type="InterPro" id="IPR013520">
    <property type="entry name" value="Ribonucl_H"/>
</dbReference>
<evidence type="ECO:0000256" key="1">
    <source>
        <dbReference type="ARBA" id="ARBA00011738"/>
    </source>
</evidence>
<dbReference type="GO" id="GO:0016896">
    <property type="term" value="F:RNA exonuclease activity, producing 5'-phosphomonoesters"/>
    <property type="evidence" value="ECO:0007669"/>
    <property type="project" value="UniProtKB-UniRule"/>
</dbReference>
<feature type="binding site" evidence="8">
    <location>
        <position position="180"/>
    </location>
    <ligand>
        <name>Mg(2+)</name>
        <dbReference type="ChEBI" id="CHEBI:18420"/>
        <label>2</label>
        <note>catalytic</note>
    </ligand>
</feature>
<dbReference type="PANTHER" id="PTHR30231">
    <property type="entry name" value="DNA POLYMERASE III SUBUNIT EPSILON"/>
    <property type="match status" value="1"/>
</dbReference>
<comment type="function">
    <text evidence="8">Trims short 3' overhangs of a variety of RNA species, leaving a one or two nucleotide 3' overhang. Responsible for the end-turnover of tRNA: specifically removes the terminal AMP residue from uncharged tRNA (tRNA-C-C-A). Also appears to be involved in tRNA biosynthesis.</text>
</comment>
<keyword evidence="5 8" id="KW-0378">Hydrolase</keyword>
<evidence type="ECO:0000256" key="3">
    <source>
        <dbReference type="ARBA" id="ARBA00022722"/>
    </source>
</evidence>
<reference evidence="10 11" key="1">
    <citation type="submission" date="2015-07" db="EMBL/GenBank/DDBJ databases">
        <authorList>
            <person name="Noorani M."/>
        </authorList>
    </citation>
    <scope>NUCLEOTIDE SEQUENCE [LARGE SCALE GENOMIC DNA]</scope>
    <source>
        <strain evidence="10 11">KCTC 42284</strain>
    </source>
</reference>
<keyword evidence="2 8" id="KW-0819">tRNA processing</keyword>